<gene>
    <name evidence="1" type="ORF">SAMN02745664_1241</name>
</gene>
<feature type="non-terminal residue" evidence="1">
    <location>
        <position position="36"/>
    </location>
</feature>
<name>A0A1N7G6E2_9GAMM</name>
<proteinExistence type="predicted"/>
<sequence>MMDELTAVLAEMGLVPIDWVTASKFAELTGIDEHKL</sequence>
<accession>A0A1N7G6E2</accession>
<protein>
    <submittedName>
        <fullName evidence="1">Uncharacterized protein</fullName>
    </submittedName>
</protein>
<evidence type="ECO:0000313" key="2">
    <source>
        <dbReference type="Proteomes" id="UP000187495"/>
    </source>
</evidence>
<dbReference type="Proteomes" id="UP000187495">
    <property type="component" value="Unassembled WGS sequence"/>
</dbReference>
<keyword evidence="2" id="KW-1185">Reference proteome</keyword>
<reference evidence="2" key="1">
    <citation type="submission" date="2017-01" db="EMBL/GenBank/DDBJ databases">
        <authorList>
            <person name="Varghese N."/>
            <person name="Submissions S."/>
        </authorList>
    </citation>
    <scope>NUCLEOTIDE SEQUENCE [LARGE SCALE GENOMIC DNA]</scope>
    <source>
        <strain evidence="2">DSM 21768</strain>
    </source>
</reference>
<organism evidence="1 2">
    <name type="scientific">Moraxella cuniculi DSM 21768</name>
    <dbReference type="NCBI Taxonomy" id="1122245"/>
    <lineage>
        <taxon>Bacteria</taxon>
        <taxon>Pseudomonadati</taxon>
        <taxon>Pseudomonadota</taxon>
        <taxon>Gammaproteobacteria</taxon>
        <taxon>Moraxellales</taxon>
        <taxon>Moraxellaceae</taxon>
        <taxon>Moraxella</taxon>
    </lineage>
</organism>
<dbReference type="EMBL" id="FTNU01000024">
    <property type="protein sequence ID" value="SIS08074.1"/>
    <property type="molecule type" value="Genomic_DNA"/>
</dbReference>
<dbReference type="AlphaFoldDB" id="A0A1N7G6E2"/>
<evidence type="ECO:0000313" key="1">
    <source>
        <dbReference type="EMBL" id="SIS08074.1"/>
    </source>
</evidence>